<comment type="caution">
    <text evidence="12">The sequence shown here is derived from an EMBL/GenBank/DDBJ whole genome shotgun (WGS) entry which is preliminary data.</text>
</comment>
<dbReference type="GO" id="GO:0070475">
    <property type="term" value="P:rRNA base methylation"/>
    <property type="evidence" value="ECO:0007669"/>
    <property type="project" value="TreeGrafter"/>
</dbReference>
<dbReference type="GO" id="GO:0003723">
    <property type="term" value="F:RNA binding"/>
    <property type="evidence" value="ECO:0007669"/>
    <property type="project" value="InterPro"/>
</dbReference>
<dbReference type="NCBIfam" id="NF009639">
    <property type="entry name" value="PRK13168.1"/>
    <property type="match status" value="1"/>
</dbReference>
<evidence type="ECO:0000256" key="11">
    <source>
        <dbReference type="PROSITE-ProRule" id="PRU10015"/>
    </source>
</evidence>
<dbReference type="GO" id="GO:0051539">
    <property type="term" value="F:4 iron, 4 sulfur cluster binding"/>
    <property type="evidence" value="ECO:0007669"/>
    <property type="project" value="UniProtKB-KW"/>
</dbReference>
<feature type="binding site" evidence="9">
    <location>
        <position position="322"/>
    </location>
    <ligand>
        <name>S-adenosyl-L-methionine</name>
        <dbReference type="ChEBI" id="CHEBI:59789"/>
    </ligand>
</feature>
<dbReference type="Proteomes" id="UP000471298">
    <property type="component" value="Unassembled WGS sequence"/>
</dbReference>
<dbReference type="InterPro" id="IPR001566">
    <property type="entry name" value="23S_rRNA_MeTrfase_RlmD"/>
</dbReference>
<feature type="binding site" evidence="9 10">
    <location>
        <position position="338"/>
    </location>
    <ligand>
        <name>S-adenosyl-L-methionine</name>
        <dbReference type="ChEBI" id="CHEBI:59789"/>
    </ligand>
</feature>
<keyword evidence="2 9" id="KW-0698">rRNA processing</keyword>
<dbReference type="InterPro" id="IPR010280">
    <property type="entry name" value="U5_MeTrfase_fam"/>
</dbReference>
<feature type="binding site" evidence="9">
    <location>
        <position position="169"/>
    </location>
    <ligand>
        <name>[4Fe-4S] cluster</name>
        <dbReference type="ChEBI" id="CHEBI:49883"/>
    </ligand>
</feature>
<organism evidence="12 13">
    <name type="scientific">Ostreibacterium oceani</name>
    <dbReference type="NCBI Taxonomy" id="2654998"/>
    <lineage>
        <taxon>Bacteria</taxon>
        <taxon>Pseudomonadati</taxon>
        <taxon>Pseudomonadota</taxon>
        <taxon>Gammaproteobacteria</taxon>
        <taxon>Cardiobacteriales</taxon>
        <taxon>Ostreibacteriaceae</taxon>
        <taxon>Ostreibacterium</taxon>
    </lineage>
</organism>
<feature type="active site" description="Nucleophile" evidence="9 10">
    <location>
        <position position="413"/>
    </location>
</feature>
<dbReference type="SUPFAM" id="SSF53335">
    <property type="entry name" value="S-adenosyl-L-methionine-dependent methyltransferases"/>
    <property type="match status" value="1"/>
</dbReference>
<dbReference type="InterPro" id="IPR012340">
    <property type="entry name" value="NA-bd_OB-fold"/>
</dbReference>
<sequence>MNNKRRTRKPKLPQGEFTTTITELLTDGRGLAYANDKPVMITGALPNETVSFVYKNKRKQQLAGQVTNVTTASPDRVIPKCAAFSVCGGCSLQHLAPSKQIAFKSSQLVNHLTHQAKTLPKQLVEPLQGSPWGYRRRARVGIKQVKGKGRVLVGFRERYSPYIADMTRCEVLAPALSDLLMPISALVAQLSIPDRIPQVEMALGDNALALNFRHLDPLTQGDLQLLQSFAEAHDVLIYLQPGNETTMHGLGHDQVLQYHIDIQTAQEQQSGQYVAPLVMDFLPYHFTQVNFEMNQLMLKQALDWLAIDKNDTVLDLFCGLGNFTLPIAQRAKYVVGVEGAKPLVDWANRNKDNNQIDNVAFYQADLTQETRLMKWREGYRYNKILIDPPRSGALEIMPLIANLAPEKVLYVSCHPATLARDVEMLVNQYGYQLENAGVMDMFSHTAHVESMALLVKSPKK</sequence>
<dbReference type="EMBL" id="WHNW01000002">
    <property type="protein sequence ID" value="MPV85441.1"/>
    <property type="molecule type" value="Genomic_DNA"/>
</dbReference>
<dbReference type="AlphaFoldDB" id="A0A6N7ESC2"/>
<dbReference type="InParanoid" id="A0A6N7ESC2"/>
<dbReference type="NCBIfam" id="TIGR00479">
    <property type="entry name" value="rumA"/>
    <property type="match status" value="1"/>
</dbReference>
<dbReference type="EC" id="2.1.1.190" evidence="9"/>
<dbReference type="InterPro" id="IPR030390">
    <property type="entry name" value="MeTrfase_TrmA_AS"/>
</dbReference>
<dbReference type="Gene3D" id="3.40.50.150">
    <property type="entry name" value="Vaccinia Virus protein VP39"/>
    <property type="match status" value="1"/>
</dbReference>
<feature type="binding site" evidence="9">
    <location>
        <position position="90"/>
    </location>
    <ligand>
        <name>[4Fe-4S] cluster</name>
        <dbReference type="ChEBI" id="CHEBI:49883"/>
    </ligand>
</feature>
<evidence type="ECO:0000313" key="13">
    <source>
        <dbReference type="Proteomes" id="UP000471298"/>
    </source>
</evidence>
<dbReference type="GO" id="GO:0005506">
    <property type="term" value="F:iron ion binding"/>
    <property type="evidence" value="ECO:0007669"/>
    <property type="project" value="UniProtKB-UniRule"/>
</dbReference>
<evidence type="ECO:0000256" key="2">
    <source>
        <dbReference type="ARBA" id="ARBA00022552"/>
    </source>
</evidence>
<keyword evidence="8 9" id="KW-0411">Iron-sulfur</keyword>
<evidence type="ECO:0000256" key="3">
    <source>
        <dbReference type="ARBA" id="ARBA00022603"/>
    </source>
</evidence>
<evidence type="ECO:0000313" key="12">
    <source>
        <dbReference type="EMBL" id="MPV85441.1"/>
    </source>
</evidence>
<feature type="binding site" evidence="9">
    <location>
        <position position="87"/>
    </location>
    <ligand>
        <name>[4Fe-4S] cluster</name>
        <dbReference type="ChEBI" id="CHEBI:49883"/>
    </ligand>
</feature>
<feature type="active site" evidence="11">
    <location>
        <position position="413"/>
    </location>
</feature>
<feature type="binding site" evidence="9 10">
    <location>
        <position position="288"/>
    </location>
    <ligand>
        <name>S-adenosyl-L-methionine</name>
        <dbReference type="ChEBI" id="CHEBI:59789"/>
    </ligand>
</feature>
<dbReference type="RefSeq" id="WP_152808703.1">
    <property type="nucleotide sequence ID" value="NZ_WHNW01000002.1"/>
</dbReference>
<evidence type="ECO:0000256" key="9">
    <source>
        <dbReference type="HAMAP-Rule" id="MF_01010"/>
    </source>
</evidence>
<evidence type="ECO:0000256" key="8">
    <source>
        <dbReference type="ARBA" id="ARBA00023014"/>
    </source>
</evidence>
<evidence type="ECO:0000256" key="10">
    <source>
        <dbReference type="PROSITE-ProRule" id="PRU01024"/>
    </source>
</evidence>
<protein>
    <recommendedName>
        <fullName evidence="9">23S rRNA (uracil(1939)-C(5))-methyltransferase RlmD</fullName>
        <ecNumber evidence="9">2.1.1.190</ecNumber>
    </recommendedName>
    <alternativeName>
        <fullName evidence="9">23S rRNA(m5U1939)-methyltransferase</fullName>
    </alternativeName>
</protein>
<gene>
    <name evidence="9 12" type="primary">rlmD</name>
    <name evidence="12" type="ORF">GCU85_01665</name>
</gene>
<keyword evidence="5 9" id="KW-0949">S-adenosyl-L-methionine</keyword>
<dbReference type="FunCoup" id="A0A6N7ESC2">
    <property type="interactions" value="402"/>
</dbReference>
<dbReference type="Gene3D" id="2.40.50.140">
    <property type="entry name" value="Nucleic acid-binding proteins"/>
    <property type="match status" value="1"/>
</dbReference>
<dbReference type="HAMAP" id="MF_01010">
    <property type="entry name" value="23SrRNA_methyltr_RlmD"/>
    <property type="match status" value="1"/>
</dbReference>
<feature type="binding site" evidence="9 10">
    <location>
        <position position="387"/>
    </location>
    <ligand>
        <name>S-adenosyl-L-methionine</name>
        <dbReference type="ChEBI" id="CHEBI:59789"/>
    </ligand>
</feature>
<keyword evidence="1 9" id="KW-0004">4Fe-4S</keyword>
<keyword evidence="13" id="KW-1185">Reference proteome</keyword>
<dbReference type="GO" id="GO:0070041">
    <property type="term" value="F:rRNA (uridine-C5-)-methyltransferase activity"/>
    <property type="evidence" value="ECO:0007669"/>
    <property type="project" value="UniProtKB-UniRule"/>
</dbReference>
<dbReference type="CDD" id="cd02440">
    <property type="entry name" value="AdoMet_MTases"/>
    <property type="match status" value="1"/>
</dbReference>
<dbReference type="Pfam" id="PF05958">
    <property type="entry name" value="tRNA_U5-meth_tr"/>
    <property type="match status" value="1"/>
</dbReference>
<comment type="catalytic activity">
    <reaction evidence="9">
        <text>uridine(1939) in 23S rRNA + S-adenosyl-L-methionine = 5-methyluridine(1939) in 23S rRNA + S-adenosyl-L-homocysteine + H(+)</text>
        <dbReference type="Rhea" id="RHEA:42908"/>
        <dbReference type="Rhea" id="RHEA-COMP:10278"/>
        <dbReference type="Rhea" id="RHEA-COMP:10279"/>
        <dbReference type="ChEBI" id="CHEBI:15378"/>
        <dbReference type="ChEBI" id="CHEBI:57856"/>
        <dbReference type="ChEBI" id="CHEBI:59789"/>
        <dbReference type="ChEBI" id="CHEBI:65315"/>
        <dbReference type="ChEBI" id="CHEBI:74447"/>
        <dbReference type="EC" id="2.1.1.190"/>
    </reaction>
</comment>
<evidence type="ECO:0000256" key="5">
    <source>
        <dbReference type="ARBA" id="ARBA00022691"/>
    </source>
</evidence>
<dbReference type="InterPro" id="IPR029063">
    <property type="entry name" value="SAM-dependent_MTases_sf"/>
</dbReference>
<evidence type="ECO:0000256" key="1">
    <source>
        <dbReference type="ARBA" id="ARBA00022485"/>
    </source>
</evidence>
<keyword evidence="3 9" id="KW-0489">Methyltransferase</keyword>
<dbReference type="SUPFAM" id="SSF50249">
    <property type="entry name" value="Nucleic acid-binding proteins"/>
    <property type="match status" value="1"/>
</dbReference>
<dbReference type="PANTHER" id="PTHR11061">
    <property type="entry name" value="RNA M5U METHYLTRANSFERASE"/>
    <property type="match status" value="1"/>
</dbReference>
<feature type="binding site" evidence="9">
    <location>
        <position position="81"/>
    </location>
    <ligand>
        <name>[4Fe-4S] cluster</name>
        <dbReference type="ChEBI" id="CHEBI:49883"/>
    </ligand>
</feature>
<reference evidence="12 13" key="1">
    <citation type="submission" date="2019-10" db="EMBL/GenBank/DDBJ databases">
        <title>Cardiobacteriales fam. a chemoheterotrophic member of the order Cardiobacteriales, and proposal of Cardiobacteriales fam. nov.</title>
        <authorList>
            <person name="Wang C."/>
        </authorList>
    </citation>
    <scope>NUCLEOTIDE SEQUENCE [LARGE SCALE GENOMIC DNA]</scope>
    <source>
        <strain evidence="12 13">ML27</strain>
    </source>
</reference>
<keyword evidence="4 9" id="KW-0808">Transferase</keyword>
<evidence type="ECO:0000256" key="6">
    <source>
        <dbReference type="ARBA" id="ARBA00022723"/>
    </source>
</evidence>
<feature type="binding site" evidence="9">
    <location>
        <position position="365"/>
    </location>
    <ligand>
        <name>S-adenosyl-L-methionine</name>
        <dbReference type="ChEBI" id="CHEBI:59789"/>
    </ligand>
</feature>
<accession>A0A6N7ESC2</accession>
<comment type="similarity">
    <text evidence="9">Belongs to the class I-like SAM-binding methyltransferase superfamily. RNA M5U methyltransferase family. RlmD subfamily.</text>
</comment>
<proteinExistence type="inferred from homology"/>
<evidence type="ECO:0000256" key="4">
    <source>
        <dbReference type="ARBA" id="ARBA00022679"/>
    </source>
</evidence>
<dbReference type="PROSITE" id="PS51687">
    <property type="entry name" value="SAM_MT_RNA_M5U"/>
    <property type="match status" value="1"/>
</dbReference>
<keyword evidence="7 9" id="KW-0408">Iron</keyword>
<dbReference type="Gene3D" id="2.40.50.1070">
    <property type="match status" value="1"/>
</dbReference>
<keyword evidence="6 9" id="KW-0479">Metal-binding</keyword>
<comment type="function">
    <text evidence="9">Catalyzes the formation of 5-methyl-uridine at position 1939 (m5U1939) in 23S rRNA.</text>
</comment>
<feature type="binding site" evidence="9 10">
    <location>
        <position position="317"/>
    </location>
    <ligand>
        <name>S-adenosyl-L-methionine</name>
        <dbReference type="ChEBI" id="CHEBI:59789"/>
    </ligand>
</feature>
<dbReference type="PANTHER" id="PTHR11061:SF49">
    <property type="entry name" value="23S RRNA (URACIL(1939)-C(5))-METHYLTRANSFERASE RLMD"/>
    <property type="match status" value="1"/>
</dbReference>
<name>A0A6N7ESC2_9GAMM</name>
<evidence type="ECO:0000256" key="7">
    <source>
        <dbReference type="ARBA" id="ARBA00023004"/>
    </source>
</evidence>
<dbReference type="PROSITE" id="PS01230">
    <property type="entry name" value="TRMA_1"/>
    <property type="match status" value="1"/>
</dbReference>